<keyword evidence="1" id="KW-0611">Plant defense</keyword>
<dbReference type="EMBL" id="JACGWN010000001">
    <property type="protein sequence ID" value="KAL0464508.1"/>
    <property type="molecule type" value="Genomic_DNA"/>
</dbReference>
<dbReference type="PANTHER" id="PTHR33463">
    <property type="entry name" value="NB-ARC DOMAIN-CONTAINING PROTEIN-RELATED"/>
    <property type="match status" value="1"/>
</dbReference>
<protein>
    <submittedName>
        <fullName evidence="2">Disease resistance protein</fullName>
    </submittedName>
</protein>
<evidence type="ECO:0000256" key="1">
    <source>
        <dbReference type="ARBA" id="ARBA00022821"/>
    </source>
</evidence>
<reference evidence="2" key="2">
    <citation type="journal article" date="2024" name="Plant">
        <title>Genomic evolution and insights into agronomic trait innovations of Sesamum species.</title>
        <authorList>
            <person name="Miao H."/>
            <person name="Wang L."/>
            <person name="Qu L."/>
            <person name="Liu H."/>
            <person name="Sun Y."/>
            <person name="Le M."/>
            <person name="Wang Q."/>
            <person name="Wei S."/>
            <person name="Zheng Y."/>
            <person name="Lin W."/>
            <person name="Duan Y."/>
            <person name="Cao H."/>
            <person name="Xiong S."/>
            <person name="Wang X."/>
            <person name="Wei L."/>
            <person name="Li C."/>
            <person name="Ma Q."/>
            <person name="Ju M."/>
            <person name="Zhao R."/>
            <person name="Li G."/>
            <person name="Mu C."/>
            <person name="Tian Q."/>
            <person name="Mei H."/>
            <person name="Zhang T."/>
            <person name="Gao T."/>
            <person name="Zhang H."/>
        </authorList>
    </citation>
    <scope>NUCLEOTIDE SEQUENCE</scope>
    <source>
        <strain evidence="2">KEN1</strain>
    </source>
</reference>
<dbReference type="InterPro" id="IPR050905">
    <property type="entry name" value="Plant_NBS-LRR"/>
</dbReference>
<gene>
    <name evidence="2" type="ORF">Slati_0338400</name>
</gene>
<accession>A0AAW2YFE1</accession>
<organism evidence="2">
    <name type="scientific">Sesamum latifolium</name>
    <dbReference type="NCBI Taxonomy" id="2727402"/>
    <lineage>
        <taxon>Eukaryota</taxon>
        <taxon>Viridiplantae</taxon>
        <taxon>Streptophyta</taxon>
        <taxon>Embryophyta</taxon>
        <taxon>Tracheophyta</taxon>
        <taxon>Spermatophyta</taxon>
        <taxon>Magnoliopsida</taxon>
        <taxon>eudicotyledons</taxon>
        <taxon>Gunneridae</taxon>
        <taxon>Pentapetalae</taxon>
        <taxon>asterids</taxon>
        <taxon>lamiids</taxon>
        <taxon>Lamiales</taxon>
        <taxon>Pedaliaceae</taxon>
        <taxon>Sesamum</taxon>
    </lineage>
</organism>
<dbReference type="Gene3D" id="3.80.10.10">
    <property type="entry name" value="Ribonuclease Inhibitor"/>
    <property type="match status" value="1"/>
</dbReference>
<reference evidence="2" key="1">
    <citation type="submission" date="2020-06" db="EMBL/GenBank/DDBJ databases">
        <authorList>
            <person name="Li T."/>
            <person name="Hu X."/>
            <person name="Zhang T."/>
            <person name="Song X."/>
            <person name="Zhang H."/>
            <person name="Dai N."/>
            <person name="Sheng W."/>
            <person name="Hou X."/>
            <person name="Wei L."/>
        </authorList>
    </citation>
    <scope>NUCLEOTIDE SEQUENCE</scope>
    <source>
        <strain evidence="2">KEN1</strain>
        <tissue evidence="2">Leaf</tissue>
    </source>
</reference>
<proteinExistence type="predicted"/>
<dbReference type="AlphaFoldDB" id="A0AAW2YFE1"/>
<comment type="caution">
    <text evidence="2">The sequence shown here is derived from an EMBL/GenBank/DDBJ whole genome shotgun (WGS) entry which is preliminary data.</text>
</comment>
<dbReference type="PANTHER" id="PTHR33463:SF218">
    <property type="entry name" value="DISEASE RESISTANCE PROTEIN RPS2-LIKE"/>
    <property type="match status" value="1"/>
</dbReference>
<name>A0AAW2YFE1_9LAMI</name>
<dbReference type="InterPro" id="IPR001611">
    <property type="entry name" value="Leu-rich_rpt"/>
</dbReference>
<dbReference type="InterPro" id="IPR032675">
    <property type="entry name" value="LRR_dom_sf"/>
</dbReference>
<dbReference type="Pfam" id="PF00560">
    <property type="entry name" value="LRR_1"/>
    <property type="match status" value="1"/>
</dbReference>
<sequence>MSIIEILKDGSLLEQYYGSTMKLHDVIRNVSVWISSSVQKERKSLVRSGIGLHQIREDELSSKSYKRVSFMNNQIKELPKAVKECPTVSTLLLQRNGALEGIRDQFLTAFMSLKILDLSYCNLIKSLPPCLDQLGELRALALDSCAQLETLPPVGGSQNSSKLTVIPCGVMSGLCNLEYLDMRGNKQLKIIGERGEVSNLFEEIPPLDRLIVLLVGLDSSTCTLQTTHTNNLPDRIMKLKKFELSIGSSHKVSTVDTETTKMVCLLNIHEWGERMEWLFVNSSSVYFQDCGGLDVVFDKLVGKSDEVGSFDTVKLLYISDYKGGNGSSSDAKFDMLPNLEYIYWENLTPVSSISDLVLALGLKLSKLRHIDVVGCPELKCLITTTLPLTLEMLELVSVHRCEKVEQLFKFDDHQNSCVLFQNSRNLICQIVQS</sequence>
<evidence type="ECO:0000313" key="2">
    <source>
        <dbReference type="EMBL" id="KAL0464508.1"/>
    </source>
</evidence>
<dbReference type="SUPFAM" id="SSF52058">
    <property type="entry name" value="L domain-like"/>
    <property type="match status" value="1"/>
</dbReference>